<feature type="signal peptide" evidence="1">
    <location>
        <begin position="1"/>
        <end position="27"/>
    </location>
</feature>
<evidence type="ECO:0000313" key="4">
    <source>
        <dbReference type="Proteomes" id="UP000254425"/>
    </source>
</evidence>
<dbReference type="Pfam" id="PF25976">
    <property type="entry name" value="LpqB_N"/>
    <property type="match status" value="1"/>
</dbReference>
<dbReference type="AlphaFoldDB" id="A0A345XXA7"/>
<protein>
    <recommendedName>
        <fullName evidence="2">GerMN domain-containing protein</fullName>
    </recommendedName>
</protein>
<reference evidence="3 4" key="1">
    <citation type="submission" date="2018-07" db="EMBL/GenBank/DDBJ databases">
        <title>Draft genome of the type strain Streptomyces armeniacus ATCC 15676.</title>
        <authorList>
            <person name="Labana P."/>
            <person name="Gosse J.T."/>
            <person name="Boddy C.N."/>
        </authorList>
    </citation>
    <scope>NUCLEOTIDE SEQUENCE [LARGE SCALE GENOMIC DNA]</scope>
    <source>
        <strain evidence="3 4">ATCC 15676</strain>
    </source>
</reference>
<dbReference type="SMART" id="SM00909">
    <property type="entry name" value="Germane"/>
    <property type="match status" value="1"/>
</dbReference>
<evidence type="ECO:0000313" key="3">
    <source>
        <dbReference type="EMBL" id="AXK36273.1"/>
    </source>
</evidence>
<dbReference type="InterPro" id="IPR019606">
    <property type="entry name" value="GerMN"/>
</dbReference>
<keyword evidence="4" id="KW-1185">Reference proteome</keyword>
<name>A0A345XXA7_9ACTN</name>
<organism evidence="3 4">
    <name type="scientific">Streptomyces armeniacus</name>
    <dbReference type="NCBI Taxonomy" id="83291"/>
    <lineage>
        <taxon>Bacteria</taxon>
        <taxon>Bacillati</taxon>
        <taxon>Actinomycetota</taxon>
        <taxon>Actinomycetes</taxon>
        <taxon>Kitasatosporales</taxon>
        <taxon>Streptomycetaceae</taxon>
        <taxon>Streptomyces</taxon>
    </lineage>
</organism>
<evidence type="ECO:0000256" key="1">
    <source>
        <dbReference type="SAM" id="SignalP"/>
    </source>
</evidence>
<gene>
    <name evidence="3" type="ORF">DVA86_30490</name>
</gene>
<proteinExistence type="predicted"/>
<keyword evidence="1" id="KW-0732">Signal</keyword>
<sequence length="609" mass="64892">MRADRRWAAVVALLAAGAVLLSGCASMPGDGKVSRVDSSQRAEGESRVRVFGVSPQKDESPQEIVRGFLEATTSDEPWFSTAKEYLTKETAKAWDPFASTTVVTGGPSANAAREDPGDENGYTVEIAGTRTALVDGRHAYDPAKGAYNARFHLTKLKDGWRIDQLPDGLVLGESDFERIYRSVDVYYYAQLGSDARSVSGGKDVLVSDPVYLRGRIDPVTETVEALIEGPTTWLDPVVDSAFPAGARLAGRGKQRLSLDDAGALKVRLNAKGADVGRGQCVRMAAQLFHSVQSQASTKVSGVELANPQGDTRCDLSREGAESFEPGRLDGRAAEQYFIDSKHRVASLTGASEKGKVVEGPLGSGEVEMGSVAVSRDERQGAAVSLDGRSLYAASLAGGGDLESPVLLSGAKKEQDRLTAPSWDGLGDLWVADRDPENPRLLRLRGGKEKPEEIDVPGLGKDERIESLRVSSDGVRIAMRVREADGRSSLQLGRVERGGSREEPEVTVAALRPVAPQLEDVVAASWSGDSELVVVGRESQSVQQLQYVGTDGSTTNQPTLPGINDVTGVAAAEDEAKPLLAESEYGIVRLPPDANWRTLPDPGTAPVYPG</sequence>
<dbReference type="SUPFAM" id="SSF82171">
    <property type="entry name" value="DPP6 N-terminal domain-like"/>
    <property type="match status" value="1"/>
</dbReference>
<accession>A0A345XXA7</accession>
<dbReference type="PROSITE" id="PS51257">
    <property type="entry name" value="PROKAR_LIPOPROTEIN"/>
    <property type="match status" value="1"/>
</dbReference>
<feature type="chain" id="PRO_5039714191" description="GerMN domain-containing protein" evidence="1">
    <location>
        <begin position="28"/>
        <end position="609"/>
    </location>
</feature>
<dbReference type="Pfam" id="PF10647">
    <property type="entry name" value="Gmad1"/>
    <property type="match status" value="1"/>
</dbReference>
<dbReference type="Proteomes" id="UP000254425">
    <property type="component" value="Chromosome"/>
</dbReference>
<feature type="domain" description="GerMN" evidence="2">
    <location>
        <begin position="219"/>
        <end position="308"/>
    </location>
</feature>
<dbReference type="Pfam" id="PF10646">
    <property type="entry name" value="Germane"/>
    <property type="match status" value="1"/>
</dbReference>
<dbReference type="KEGG" id="sarm:DVA86_30490"/>
<dbReference type="InterPro" id="IPR018910">
    <property type="entry name" value="LpqB_C"/>
</dbReference>
<evidence type="ECO:0000259" key="2">
    <source>
        <dbReference type="SMART" id="SM00909"/>
    </source>
</evidence>
<dbReference type="InterPro" id="IPR059026">
    <property type="entry name" value="LpqB_N"/>
</dbReference>
<dbReference type="RefSeq" id="WP_208883117.1">
    <property type="nucleotide sequence ID" value="NZ_CP031320.1"/>
</dbReference>
<dbReference type="EMBL" id="CP031320">
    <property type="protein sequence ID" value="AXK36273.1"/>
    <property type="molecule type" value="Genomic_DNA"/>
</dbReference>